<feature type="compositionally biased region" description="Basic residues" evidence="1">
    <location>
        <begin position="484"/>
        <end position="493"/>
    </location>
</feature>
<keyword evidence="2" id="KW-0812">Transmembrane</keyword>
<dbReference type="PANTHER" id="PTHR36694">
    <property type="entry name" value="PASIFLORA 1, ISOFORM A-RELATED"/>
    <property type="match status" value="1"/>
</dbReference>
<feature type="compositionally biased region" description="Basic and acidic residues" evidence="1">
    <location>
        <begin position="331"/>
        <end position="351"/>
    </location>
</feature>
<feature type="transmembrane region" description="Helical" evidence="2">
    <location>
        <begin position="211"/>
        <end position="234"/>
    </location>
</feature>
<feature type="compositionally biased region" description="Basic and acidic residues" evidence="1">
    <location>
        <begin position="494"/>
        <end position="506"/>
    </location>
</feature>
<dbReference type="Proteomes" id="UP000030758">
    <property type="component" value="Unassembled WGS sequence"/>
</dbReference>
<feature type="compositionally biased region" description="Basic and acidic residues" evidence="1">
    <location>
        <begin position="474"/>
        <end position="483"/>
    </location>
</feature>
<reference evidence="3" key="1">
    <citation type="journal article" date="2014" name="Nat. Genet.">
        <title>Genome and transcriptome of the porcine whipworm Trichuris suis.</title>
        <authorList>
            <person name="Jex A.R."/>
            <person name="Nejsum P."/>
            <person name="Schwarz E.M."/>
            <person name="Hu L."/>
            <person name="Young N.D."/>
            <person name="Hall R.S."/>
            <person name="Korhonen P.K."/>
            <person name="Liao S."/>
            <person name="Thamsborg S."/>
            <person name="Xia J."/>
            <person name="Xu P."/>
            <person name="Wang S."/>
            <person name="Scheerlinck J.P."/>
            <person name="Hofmann A."/>
            <person name="Sternberg P.W."/>
            <person name="Wang J."/>
            <person name="Gasser R.B."/>
        </authorList>
    </citation>
    <scope>NUCLEOTIDE SEQUENCE [LARGE SCALE GENOMIC DNA]</scope>
    <source>
        <strain evidence="3">DCEP-RM93F</strain>
    </source>
</reference>
<dbReference type="PANTHER" id="PTHR36694:SF11">
    <property type="entry name" value="LP21121P-RELATED"/>
    <property type="match status" value="1"/>
</dbReference>
<protein>
    <submittedName>
        <fullName evidence="3">Uncharacterized protein</fullName>
    </submittedName>
</protein>
<feature type="region of interest" description="Disordered" evidence="1">
    <location>
        <begin position="638"/>
        <end position="702"/>
    </location>
</feature>
<sequence>MSLGLFACNDEGKNELQSMFLLEPEGWMHNFRNLDDGILVNSDWSLQLANFDAKRMQTSTFSCIKLFLTAHVYELETFLPHRNSYRIYSIIQLCIFSWQSYVIKWERDKTANRRLPFYGVYESYDYRYLGPDWTKFYVAPEERFFTGLFVVQILCLISAFFLLFGSVALIYGIHTSSKHLIWPWFPCIAASILCSIAYCVTWWSWGVENYWLILTIIESLSVIVNLYVLLCVIIQYRHVLRQREDYAEDQKVPVVVWDDYCQNENFTNTRLGPEAYWNKTFEEEPKRGNNRVISAQGQADFGKFPLDQPQKREHLWPQDALLMGHPRKVVEESQVERKMKSRSEQQVDEARPVSSMETVPLETVLDGPMKMADVDKSRSFPSPTKRTDGTERSYSVDALATKPEEKNQRSMRSSKSKDSLCSKHRHRSHSHHRHESDDDFDGKRSLGDSRSRLSDTDTGYSESSRRSRHKHKHRSDDERENVYKHGRHRRVRDVKREDKERSDKKSSATSSPSPGQLYHRVPEVPAFGIPVYPSNYSVAYNPAFAGSSDLPITRGDPLFGMPHMFPGYPVSQAFSAAVRPQAQHPGANALREVHVPPTGSVLYTDVGNVQQQQFVIPTSQQQQPHKFQINSEIQISYSDHTQSSRPDSQQSVQQNNSKMQRRTSPNVECSAVPFAVVESERANVAPTTSDSADSKGTGATAV</sequence>
<feature type="transmembrane region" description="Helical" evidence="2">
    <location>
        <begin position="184"/>
        <end position="205"/>
    </location>
</feature>
<organism evidence="3">
    <name type="scientific">Trichuris suis</name>
    <name type="common">pig whipworm</name>
    <dbReference type="NCBI Taxonomy" id="68888"/>
    <lineage>
        <taxon>Eukaryota</taxon>
        <taxon>Metazoa</taxon>
        <taxon>Ecdysozoa</taxon>
        <taxon>Nematoda</taxon>
        <taxon>Enoplea</taxon>
        <taxon>Dorylaimia</taxon>
        <taxon>Trichinellida</taxon>
        <taxon>Trichuridae</taxon>
        <taxon>Trichuris</taxon>
    </lineage>
</organism>
<name>A0A085NAF0_9BILA</name>
<feature type="transmembrane region" description="Helical" evidence="2">
    <location>
        <begin position="144"/>
        <end position="172"/>
    </location>
</feature>
<evidence type="ECO:0000256" key="2">
    <source>
        <dbReference type="SAM" id="Phobius"/>
    </source>
</evidence>
<evidence type="ECO:0000256" key="1">
    <source>
        <dbReference type="SAM" id="MobiDB-lite"/>
    </source>
</evidence>
<proteinExistence type="predicted"/>
<feature type="compositionally biased region" description="Basic and acidic residues" evidence="1">
    <location>
        <begin position="441"/>
        <end position="455"/>
    </location>
</feature>
<gene>
    <name evidence="3" type="ORF">M514_05830</name>
</gene>
<feature type="region of interest" description="Disordered" evidence="1">
    <location>
        <begin position="331"/>
        <end position="519"/>
    </location>
</feature>
<dbReference type="AlphaFoldDB" id="A0A085NAF0"/>
<keyword evidence="2" id="KW-0472">Membrane</keyword>
<keyword evidence="2" id="KW-1133">Transmembrane helix</keyword>
<dbReference type="EMBL" id="KL367525">
    <property type="protein sequence ID" value="KFD66446.1"/>
    <property type="molecule type" value="Genomic_DNA"/>
</dbReference>
<accession>A0A085NAF0</accession>
<evidence type="ECO:0000313" key="3">
    <source>
        <dbReference type="EMBL" id="KFD66446.1"/>
    </source>
</evidence>
<feature type="compositionally biased region" description="Basic residues" evidence="1">
    <location>
        <begin position="422"/>
        <end position="433"/>
    </location>
</feature>
<feature type="compositionally biased region" description="Polar residues" evidence="1">
    <location>
        <begin position="638"/>
        <end position="667"/>
    </location>
</feature>